<proteinExistence type="predicted"/>
<evidence type="ECO:0000313" key="2">
    <source>
        <dbReference type="EMBL" id="CAE8584348.1"/>
    </source>
</evidence>
<gene>
    <name evidence="2" type="ORF">PGLA1383_LOCUS3283</name>
</gene>
<comment type="caution">
    <text evidence="2">The sequence shown here is derived from an EMBL/GenBank/DDBJ whole genome shotgun (WGS) entry which is preliminary data.</text>
</comment>
<organism evidence="2 3">
    <name type="scientific">Polarella glacialis</name>
    <name type="common">Dinoflagellate</name>
    <dbReference type="NCBI Taxonomy" id="89957"/>
    <lineage>
        <taxon>Eukaryota</taxon>
        <taxon>Sar</taxon>
        <taxon>Alveolata</taxon>
        <taxon>Dinophyceae</taxon>
        <taxon>Suessiales</taxon>
        <taxon>Suessiaceae</taxon>
        <taxon>Polarella</taxon>
    </lineage>
</organism>
<dbReference type="Proteomes" id="UP000654075">
    <property type="component" value="Unassembled WGS sequence"/>
</dbReference>
<reference evidence="2" key="1">
    <citation type="submission" date="2021-02" db="EMBL/GenBank/DDBJ databases">
        <authorList>
            <person name="Dougan E. K."/>
            <person name="Rhodes N."/>
            <person name="Thang M."/>
            <person name="Chan C."/>
        </authorList>
    </citation>
    <scope>NUCLEOTIDE SEQUENCE</scope>
</reference>
<protein>
    <submittedName>
        <fullName evidence="2">Uncharacterized protein</fullName>
    </submittedName>
</protein>
<sequence>WAEAEGATVEPRLEPETRRPGDPQPSDVGLRLGAGKRLSGPSMLLEVPRALWIEASGADGEEAEWKLALSLAAERAKGAESFWAPYVATLPTAPSSALALRLGDAQAVAQGLEKR</sequence>
<keyword evidence="3" id="KW-1185">Reference proteome</keyword>
<dbReference type="EMBL" id="CAJNNV010001121">
    <property type="protein sequence ID" value="CAE8584348.1"/>
    <property type="molecule type" value="Genomic_DNA"/>
</dbReference>
<dbReference type="Gene3D" id="3.90.1410.10">
    <property type="entry name" value="set domain protein methyltransferase, domain 1"/>
    <property type="match status" value="1"/>
</dbReference>
<accession>A0A813DFK5</accession>
<evidence type="ECO:0000313" key="3">
    <source>
        <dbReference type="Proteomes" id="UP000654075"/>
    </source>
</evidence>
<dbReference type="OrthoDB" id="42889at2759"/>
<evidence type="ECO:0000256" key="1">
    <source>
        <dbReference type="SAM" id="MobiDB-lite"/>
    </source>
</evidence>
<name>A0A813DFK5_POLGL</name>
<feature type="region of interest" description="Disordered" evidence="1">
    <location>
        <begin position="1"/>
        <end position="35"/>
    </location>
</feature>
<feature type="non-terminal residue" evidence="2">
    <location>
        <position position="1"/>
    </location>
</feature>
<feature type="compositionally biased region" description="Basic and acidic residues" evidence="1">
    <location>
        <begin position="11"/>
        <end position="21"/>
    </location>
</feature>
<feature type="non-terminal residue" evidence="2">
    <location>
        <position position="115"/>
    </location>
</feature>
<dbReference type="AlphaFoldDB" id="A0A813DFK5"/>